<dbReference type="Proteomes" id="UP001630127">
    <property type="component" value="Unassembled WGS sequence"/>
</dbReference>
<evidence type="ECO:0000313" key="3">
    <source>
        <dbReference type="Proteomes" id="UP001630127"/>
    </source>
</evidence>
<evidence type="ECO:0000256" key="1">
    <source>
        <dbReference type="SAM" id="MobiDB-lite"/>
    </source>
</evidence>
<name>A0ABD2ZYU0_9GENT</name>
<protein>
    <submittedName>
        <fullName evidence="2">Uncharacterized protein</fullName>
    </submittedName>
</protein>
<feature type="region of interest" description="Disordered" evidence="1">
    <location>
        <begin position="67"/>
        <end position="91"/>
    </location>
</feature>
<dbReference type="EMBL" id="JBJUIK010000007">
    <property type="protein sequence ID" value="KAL3524168.1"/>
    <property type="molecule type" value="Genomic_DNA"/>
</dbReference>
<evidence type="ECO:0000313" key="2">
    <source>
        <dbReference type="EMBL" id="KAL3524168.1"/>
    </source>
</evidence>
<reference evidence="2 3" key="1">
    <citation type="submission" date="2024-11" db="EMBL/GenBank/DDBJ databases">
        <title>A near-complete genome assembly of Cinchona calisaya.</title>
        <authorList>
            <person name="Lian D.C."/>
            <person name="Zhao X.W."/>
            <person name="Wei L."/>
        </authorList>
    </citation>
    <scope>NUCLEOTIDE SEQUENCE [LARGE SCALE GENOMIC DNA]</scope>
    <source>
        <tissue evidence="2">Nenye</tissue>
    </source>
</reference>
<accession>A0ABD2ZYU0</accession>
<sequence>MVGLGSGKRIGNLRAKRACEGEERMGKMAGMVDLEVRGREESGESGSSLMNLEVRLMDLVGRGGAREEVGVGKAGRGGPSEVRSGRGDGQGKKVEVVVDLRLQGEVKMSLRKWE</sequence>
<organism evidence="2 3">
    <name type="scientific">Cinchona calisaya</name>
    <dbReference type="NCBI Taxonomy" id="153742"/>
    <lineage>
        <taxon>Eukaryota</taxon>
        <taxon>Viridiplantae</taxon>
        <taxon>Streptophyta</taxon>
        <taxon>Embryophyta</taxon>
        <taxon>Tracheophyta</taxon>
        <taxon>Spermatophyta</taxon>
        <taxon>Magnoliopsida</taxon>
        <taxon>eudicotyledons</taxon>
        <taxon>Gunneridae</taxon>
        <taxon>Pentapetalae</taxon>
        <taxon>asterids</taxon>
        <taxon>lamiids</taxon>
        <taxon>Gentianales</taxon>
        <taxon>Rubiaceae</taxon>
        <taxon>Cinchonoideae</taxon>
        <taxon>Cinchoneae</taxon>
        <taxon>Cinchona</taxon>
    </lineage>
</organism>
<gene>
    <name evidence="2" type="ORF">ACH5RR_017002</name>
</gene>
<dbReference type="AlphaFoldDB" id="A0ABD2ZYU0"/>
<comment type="caution">
    <text evidence="2">The sequence shown here is derived from an EMBL/GenBank/DDBJ whole genome shotgun (WGS) entry which is preliminary data.</text>
</comment>
<proteinExistence type="predicted"/>
<keyword evidence="3" id="KW-1185">Reference proteome</keyword>